<protein>
    <submittedName>
        <fullName evidence="2">Atp-dependent clp protease adaptor protein clpS</fullName>
    </submittedName>
</protein>
<dbReference type="GO" id="GO:0006508">
    <property type="term" value="P:proteolysis"/>
    <property type="evidence" value="ECO:0007669"/>
    <property type="project" value="UniProtKB-KW"/>
</dbReference>
<dbReference type="Pfam" id="PF02617">
    <property type="entry name" value="ClpS"/>
    <property type="match status" value="1"/>
</dbReference>
<dbReference type="HAMAP" id="MF_00302">
    <property type="entry name" value="ClpS"/>
    <property type="match status" value="1"/>
</dbReference>
<dbReference type="InterPro" id="IPR003769">
    <property type="entry name" value="ClpS_core"/>
</dbReference>
<dbReference type="AlphaFoldDB" id="A0A0W8G4Z1"/>
<reference evidence="2" key="1">
    <citation type="journal article" date="2015" name="Proc. Natl. Acad. Sci. U.S.A.">
        <title>Networks of energetic and metabolic interactions define dynamics in microbial communities.</title>
        <authorList>
            <person name="Embree M."/>
            <person name="Liu J.K."/>
            <person name="Al-Bassam M.M."/>
            <person name="Zengler K."/>
        </authorList>
    </citation>
    <scope>NUCLEOTIDE SEQUENCE</scope>
</reference>
<evidence type="ECO:0000313" key="2">
    <source>
        <dbReference type="EMBL" id="KUG28202.1"/>
    </source>
</evidence>
<dbReference type="NCBIfam" id="NF000672">
    <property type="entry name" value="PRK00033.1-5"/>
    <property type="match status" value="1"/>
</dbReference>
<feature type="domain" description="Adaptor protein ClpS core" evidence="1">
    <location>
        <begin position="22"/>
        <end position="100"/>
    </location>
</feature>
<dbReference type="FunFam" id="3.30.1390.10:FF:000002">
    <property type="entry name" value="ATP-dependent Clp protease adapter protein ClpS"/>
    <property type="match status" value="1"/>
</dbReference>
<dbReference type="Gene3D" id="3.30.1390.10">
    <property type="match status" value="1"/>
</dbReference>
<dbReference type="GO" id="GO:0030163">
    <property type="term" value="P:protein catabolic process"/>
    <property type="evidence" value="ECO:0007669"/>
    <property type="project" value="InterPro"/>
</dbReference>
<name>A0A0W8G4Z1_9ZZZZ</name>
<accession>A0A0W8G4Z1</accession>
<dbReference type="InterPro" id="IPR022935">
    <property type="entry name" value="ClpS"/>
</dbReference>
<proteinExistence type="inferred from homology"/>
<dbReference type="PANTHER" id="PTHR33473:SF19">
    <property type="entry name" value="ATP-DEPENDENT CLP PROTEASE ADAPTER PROTEIN CLPS"/>
    <property type="match status" value="1"/>
</dbReference>
<dbReference type="EMBL" id="LNQE01000249">
    <property type="protein sequence ID" value="KUG28202.1"/>
    <property type="molecule type" value="Genomic_DNA"/>
</dbReference>
<keyword evidence="2" id="KW-0378">Hydrolase</keyword>
<dbReference type="InterPro" id="IPR014719">
    <property type="entry name" value="Ribosomal_bL12_C/ClpS-like"/>
</dbReference>
<organism evidence="2">
    <name type="scientific">hydrocarbon metagenome</name>
    <dbReference type="NCBI Taxonomy" id="938273"/>
    <lineage>
        <taxon>unclassified sequences</taxon>
        <taxon>metagenomes</taxon>
        <taxon>ecological metagenomes</taxon>
    </lineage>
</organism>
<gene>
    <name evidence="2" type="ORF">ASZ90_001939</name>
</gene>
<keyword evidence="2" id="KW-0645">Protease</keyword>
<evidence type="ECO:0000259" key="1">
    <source>
        <dbReference type="Pfam" id="PF02617"/>
    </source>
</evidence>
<sequence length="104" mass="11765">MTEPIQNAEQESGVGLADEVHEPKRFKVLLHNDDYTTMEFVVKVLMRIFRKTEAEAVQIMLSVHNKGIGVCGVYTAEVAELKVSLVRRLARQNGYPLKCSMEEV</sequence>
<dbReference type="SUPFAM" id="SSF54736">
    <property type="entry name" value="ClpS-like"/>
    <property type="match status" value="1"/>
</dbReference>
<dbReference type="PANTHER" id="PTHR33473">
    <property type="entry name" value="ATP-DEPENDENT CLP PROTEASE ADAPTER PROTEIN CLPS1, CHLOROPLASTIC"/>
    <property type="match status" value="1"/>
</dbReference>
<comment type="caution">
    <text evidence="2">The sequence shown here is derived from an EMBL/GenBank/DDBJ whole genome shotgun (WGS) entry which is preliminary data.</text>
</comment>
<dbReference type="GO" id="GO:0008233">
    <property type="term" value="F:peptidase activity"/>
    <property type="evidence" value="ECO:0007669"/>
    <property type="project" value="UniProtKB-KW"/>
</dbReference>